<feature type="compositionally biased region" description="Basic and acidic residues" evidence="2">
    <location>
        <begin position="461"/>
        <end position="475"/>
    </location>
</feature>
<dbReference type="InterPro" id="IPR017862">
    <property type="entry name" value="SKI-int_prot_SKIP"/>
</dbReference>
<proteinExistence type="inferred from homology"/>
<feature type="compositionally biased region" description="Basic residues" evidence="2">
    <location>
        <begin position="536"/>
        <end position="575"/>
    </location>
</feature>
<feature type="region of interest" description="Disordered" evidence="2">
    <location>
        <begin position="461"/>
        <end position="597"/>
    </location>
</feature>
<evidence type="ECO:0000256" key="2">
    <source>
        <dbReference type="SAM" id="MobiDB-lite"/>
    </source>
</evidence>
<evidence type="ECO:0000256" key="1">
    <source>
        <dbReference type="ARBA" id="ARBA00010197"/>
    </source>
</evidence>
<dbReference type="AlphaFoldDB" id="F0WX33"/>
<dbReference type="InterPro" id="IPR004015">
    <property type="entry name" value="SKI-int_prot_SKIP_SNW-dom"/>
</dbReference>
<dbReference type="EMBL" id="FR824385">
    <property type="protein sequence ID" value="CCA26022.1"/>
    <property type="molecule type" value="Genomic_DNA"/>
</dbReference>
<accession>F0WX33</accession>
<evidence type="ECO:0000259" key="3">
    <source>
        <dbReference type="Pfam" id="PF02731"/>
    </source>
</evidence>
<feature type="domain" description="SKI-interacting protein SKIP SNW" evidence="3">
    <location>
        <begin position="193"/>
        <end position="350"/>
    </location>
</feature>
<dbReference type="PANTHER" id="PTHR12096">
    <property type="entry name" value="NUCLEAR PROTEIN SKIP-RELATED"/>
    <property type="match status" value="1"/>
</dbReference>
<reference evidence="4" key="2">
    <citation type="submission" date="2011-02" db="EMBL/GenBank/DDBJ databases">
        <authorList>
            <person name="MacLean D."/>
        </authorList>
    </citation>
    <scope>NUCLEOTIDE SEQUENCE</scope>
</reference>
<feature type="compositionally biased region" description="Basic and acidic residues" evidence="2">
    <location>
        <begin position="376"/>
        <end position="413"/>
    </location>
</feature>
<dbReference type="GO" id="GO:0005681">
    <property type="term" value="C:spliceosomal complex"/>
    <property type="evidence" value="ECO:0007669"/>
    <property type="project" value="InterPro"/>
</dbReference>
<protein>
    <submittedName>
        <fullName evidence="4">PremRNAprocessing protein putative</fullName>
    </submittedName>
</protein>
<gene>
    <name evidence="4" type="primary">AlNc14C340G10790</name>
    <name evidence="4" type="ORF">ALNC14_121660</name>
</gene>
<comment type="similarity">
    <text evidence="1">Belongs to the SNW family.</text>
</comment>
<evidence type="ECO:0000313" key="4">
    <source>
        <dbReference type="EMBL" id="CCA26022.1"/>
    </source>
</evidence>
<organism evidence="4">
    <name type="scientific">Albugo laibachii Nc14</name>
    <dbReference type="NCBI Taxonomy" id="890382"/>
    <lineage>
        <taxon>Eukaryota</taxon>
        <taxon>Sar</taxon>
        <taxon>Stramenopiles</taxon>
        <taxon>Oomycota</taxon>
        <taxon>Peronosporomycetes</taxon>
        <taxon>Albuginales</taxon>
        <taxon>Albuginaceae</taxon>
        <taxon>Albugo</taxon>
    </lineage>
</organism>
<feature type="region of interest" description="Disordered" evidence="2">
    <location>
        <begin position="353"/>
        <end position="432"/>
    </location>
</feature>
<sequence length="597" mass="67512">MSTFLPAPVRSYTTYSDVKPVGTVSKESKPHPTTIPSYPHRLKAKFIPRSLQDFGNGGAYPEIHVAQFPLYMGKKKPPNTNASSTLQHSTSAVMPRNDALALQVHDLQEPISYDAIVTQHHRDKQKVYTRFTDIVEKPVLTAATQPPIPSQAEEEETTCRTKFALQALVQGKIAAALPVNVNRQKTAQETSSYVRYTPHDKGKMGGGQQQRIIRLVEAAKDPMEPPKFKHKKTVRGPPSPPVPVLHSPPRKLTVEDQQAWKIPPCISNWKNSKGFTIALDKRLAADGRGLQQVTVNDNFASFSEALSIAERKAREEVNMRSQVRKKVALKQKEQKEKELRELALKARMERAGIRENSRRHSVSSIGSSDEDEGLEERERLRRERKKDREREMRLEKLGKKGKFARDQDRDVSEKIALGQLQGSGKLSGDTMYDSRLFNQSQGMDAGFGQEDDYNVYSKPLLDRGKASVYRPKADESLGDADQELDELKSGHQKRFKADKQSKGTEIGKRDGPVQFSYDKAESDDSERSPTPQKYSKSAHRSHHKRSLSRSPRKRSRSPDRSRRRSRSARGSRRGRSKDDDPFGLDQFLSDARKGRNR</sequence>
<dbReference type="Pfam" id="PF02731">
    <property type="entry name" value="SKIP_SNW"/>
    <property type="match status" value="1"/>
</dbReference>
<feature type="compositionally biased region" description="Basic and acidic residues" evidence="2">
    <location>
        <begin position="485"/>
        <end position="511"/>
    </location>
</feature>
<feature type="compositionally biased region" description="Low complexity" evidence="2">
    <location>
        <begin position="417"/>
        <end position="428"/>
    </location>
</feature>
<name>F0WX33_9STRA</name>
<dbReference type="GO" id="GO:0000398">
    <property type="term" value="P:mRNA splicing, via spliceosome"/>
    <property type="evidence" value="ECO:0007669"/>
    <property type="project" value="InterPro"/>
</dbReference>
<reference evidence="4" key="1">
    <citation type="journal article" date="2011" name="PLoS Biol.">
        <title>Gene gain and loss during evolution of obligate parasitism in the white rust pathogen of Arabidopsis thaliana.</title>
        <authorList>
            <person name="Kemen E."/>
            <person name="Gardiner A."/>
            <person name="Schultz-Larsen T."/>
            <person name="Kemen A.C."/>
            <person name="Balmuth A.L."/>
            <person name="Robert-Seilaniantz A."/>
            <person name="Bailey K."/>
            <person name="Holub E."/>
            <person name="Studholme D.J."/>
            <person name="Maclean D."/>
            <person name="Jones J.D."/>
        </authorList>
    </citation>
    <scope>NUCLEOTIDE SEQUENCE</scope>
</reference>
<feature type="compositionally biased region" description="Basic and acidic residues" evidence="2">
    <location>
        <begin position="518"/>
        <end position="527"/>
    </location>
</feature>
<dbReference type="HOGENOM" id="CLU_006601_2_0_1"/>
<feature type="region of interest" description="Disordered" evidence="2">
    <location>
        <begin position="223"/>
        <end position="248"/>
    </location>
</feature>